<comment type="caution">
    <text evidence="10">Lacks conserved residue(s) required for the propagation of feature annotation.</text>
</comment>
<comment type="subunit">
    <text evidence="10">Homodimer.</text>
</comment>
<feature type="domain" description="Histidine kinase/HSP90-like ATPase" evidence="12">
    <location>
        <begin position="36"/>
        <end position="193"/>
    </location>
</feature>
<protein>
    <recommendedName>
        <fullName evidence="9 10">Chaperone protein HtpG</fullName>
    </recommendedName>
    <alternativeName>
        <fullName evidence="10">Heat shock protein HtpG</fullName>
    </alternativeName>
    <alternativeName>
        <fullName evidence="10">High temperature protein G</fullName>
    </alternativeName>
</protein>
<dbReference type="FunFam" id="3.30.230.80:FF:000002">
    <property type="entry name" value="Molecular chaperone HtpG"/>
    <property type="match status" value="1"/>
</dbReference>
<keyword evidence="4 10" id="KW-0547">Nucleotide-binding</keyword>
<dbReference type="STRING" id="1851544.ODI_01354"/>
<dbReference type="GO" id="GO:0051082">
    <property type="term" value="F:unfolded protein binding"/>
    <property type="evidence" value="ECO:0007669"/>
    <property type="project" value="UniProtKB-UniRule"/>
</dbReference>
<dbReference type="SMART" id="SM00387">
    <property type="entry name" value="HATPase_c"/>
    <property type="match status" value="1"/>
</dbReference>
<dbReference type="InterPro" id="IPR003594">
    <property type="entry name" value="HATPase_dom"/>
</dbReference>
<reference evidence="14 15" key="2">
    <citation type="submission" date="2017-08" db="EMBL/GenBank/DDBJ databases">
        <authorList>
            <person name="de Groot N.N."/>
        </authorList>
    </citation>
    <scope>NUCLEOTIDE SEQUENCE [LARGE SCALE GENOMIC DNA]</scope>
    <source>
        <strain evidence="14">Orrdi1</strain>
    </source>
</reference>
<dbReference type="GO" id="GO:0016887">
    <property type="term" value="F:ATP hydrolysis activity"/>
    <property type="evidence" value="ECO:0007669"/>
    <property type="project" value="InterPro"/>
</dbReference>
<dbReference type="SUPFAM" id="SSF55874">
    <property type="entry name" value="ATPase domain of HSP90 chaperone/DNA topoisomerase II/histidine kinase"/>
    <property type="match status" value="1"/>
</dbReference>
<dbReference type="OrthoDB" id="9802640at2"/>
<comment type="similarity">
    <text evidence="2 10">Belongs to the heat shock protein 90 family.</text>
</comment>
<name>A0A1C3K2Y0_9BURK</name>
<dbReference type="EMBL" id="LT907988">
    <property type="protein sequence ID" value="SOE52089.1"/>
    <property type="molecule type" value="Genomic_DNA"/>
</dbReference>
<proteinExistence type="inferred from homology"/>
<dbReference type="AlphaFoldDB" id="A0A1C3K2Y0"/>
<organism evidence="13 15">
    <name type="scientific">Orrella dioscoreae</name>
    <dbReference type="NCBI Taxonomy" id="1851544"/>
    <lineage>
        <taxon>Bacteria</taxon>
        <taxon>Pseudomonadati</taxon>
        <taxon>Pseudomonadota</taxon>
        <taxon>Betaproteobacteria</taxon>
        <taxon>Burkholderiales</taxon>
        <taxon>Alcaligenaceae</taxon>
        <taxon>Orrella</taxon>
    </lineage>
</organism>
<dbReference type="SUPFAM" id="SSF110942">
    <property type="entry name" value="HSP90 C-terminal domain"/>
    <property type="match status" value="1"/>
</dbReference>
<dbReference type="InterPro" id="IPR020568">
    <property type="entry name" value="Ribosomal_Su5_D2-typ_SF"/>
</dbReference>
<dbReference type="GO" id="GO:0140662">
    <property type="term" value="F:ATP-dependent protein folding chaperone"/>
    <property type="evidence" value="ECO:0007669"/>
    <property type="project" value="InterPro"/>
</dbReference>
<evidence type="ECO:0000256" key="7">
    <source>
        <dbReference type="ARBA" id="ARBA00023186"/>
    </source>
</evidence>
<feature type="binding site" evidence="11">
    <location>
        <begin position="109"/>
        <end position="110"/>
    </location>
    <ligand>
        <name>ATP</name>
        <dbReference type="ChEBI" id="CHEBI:30616"/>
    </ligand>
</feature>
<feature type="binding site" evidence="11">
    <location>
        <position position="183"/>
    </location>
    <ligand>
        <name>ATP</name>
        <dbReference type="ChEBI" id="CHEBI:30616"/>
    </ligand>
</feature>
<evidence type="ECO:0000256" key="1">
    <source>
        <dbReference type="ARBA" id="ARBA00004496"/>
    </source>
</evidence>
<dbReference type="PROSITE" id="PS00298">
    <property type="entry name" value="HSP90"/>
    <property type="match status" value="1"/>
</dbReference>
<reference evidence="13 15" key="1">
    <citation type="submission" date="2016-06" db="EMBL/GenBank/DDBJ databases">
        <authorList>
            <person name="Kjaerup R.B."/>
            <person name="Dalgaard T.S."/>
            <person name="Juul-Madsen H.R."/>
        </authorList>
    </citation>
    <scope>NUCLEOTIDE SEQUENCE [LARGE SCALE GENOMIC DNA]</scope>
    <source>
        <strain evidence="13">Orrdi1</strain>
    </source>
</reference>
<feature type="binding site" evidence="11">
    <location>
        <position position="349"/>
    </location>
    <ligand>
        <name>ATP</name>
        <dbReference type="ChEBI" id="CHEBI:30616"/>
    </ligand>
</feature>
<evidence type="ECO:0000256" key="8">
    <source>
        <dbReference type="ARBA" id="ARBA00058590"/>
    </source>
</evidence>
<feature type="binding site" evidence="11">
    <location>
        <position position="47"/>
    </location>
    <ligand>
        <name>ATP</name>
        <dbReference type="ChEBI" id="CHEBI:30616"/>
    </ligand>
</feature>
<dbReference type="RefSeq" id="WP_067754192.1">
    <property type="nucleotide sequence ID" value="NZ_LT907988.1"/>
</dbReference>
<evidence type="ECO:0000256" key="4">
    <source>
        <dbReference type="ARBA" id="ARBA00022741"/>
    </source>
</evidence>
<dbReference type="SUPFAM" id="SSF54211">
    <property type="entry name" value="Ribosomal protein S5 domain 2-like"/>
    <property type="match status" value="1"/>
</dbReference>
<evidence type="ECO:0000256" key="2">
    <source>
        <dbReference type="ARBA" id="ARBA00008239"/>
    </source>
</evidence>
<accession>A0A1C3K2Y0</accession>
<evidence type="ECO:0000256" key="3">
    <source>
        <dbReference type="ARBA" id="ARBA00022490"/>
    </source>
</evidence>
<dbReference type="FunFam" id="3.30.565.10:FF:000009">
    <property type="entry name" value="Molecular chaperone HtpG"/>
    <property type="match status" value="1"/>
</dbReference>
<dbReference type="HAMAP" id="MF_00505">
    <property type="entry name" value="HSP90"/>
    <property type="match status" value="1"/>
</dbReference>
<dbReference type="InterPro" id="IPR001404">
    <property type="entry name" value="Hsp90_fam"/>
</dbReference>
<dbReference type="PIRSF" id="PIRSF002583">
    <property type="entry name" value="Hsp90"/>
    <property type="match status" value="1"/>
</dbReference>
<keyword evidence="5 10" id="KW-0067">ATP-binding</keyword>
<dbReference type="InterPro" id="IPR020575">
    <property type="entry name" value="Hsp90_N"/>
</dbReference>
<dbReference type="InterPro" id="IPR019805">
    <property type="entry name" value="Heat_shock_protein_90_CS"/>
</dbReference>
<dbReference type="Gene3D" id="1.20.120.790">
    <property type="entry name" value="Heat shock protein 90, C-terminal domain"/>
    <property type="match status" value="1"/>
</dbReference>
<gene>
    <name evidence="10" type="primary">htpG</name>
    <name evidence="13" type="ORF">ODI_01354</name>
    <name evidence="14" type="ORF">ODI_R3912</name>
</gene>
<dbReference type="Pfam" id="PF13589">
    <property type="entry name" value="HATPase_c_3"/>
    <property type="match status" value="1"/>
</dbReference>
<dbReference type="GO" id="GO:0005737">
    <property type="term" value="C:cytoplasm"/>
    <property type="evidence" value="ECO:0007669"/>
    <property type="project" value="UniProtKB-SubCell"/>
</dbReference>
<feature type="region of interest" description="C" evidence="10">
    <location>
        <begin position="567"/>
        <end position="638"/>
    </location>
</feature>
<evidence type="ECO:0000313" key="15">
    <source>
        <dbReference type="Proteomes" id="UP000078558"/>
    </source>
</evidence>
<keyword evidence="15" id="KW-1185">Reference proteome</keyword>
<dbReference type="KEGG" id="odi:ODI_R3912"/>
<feature type="binding site" evidence="11">
    <location>
        <begin position="131"/>
        <end position="136"/>
    </location>
    <ligand>
        <name>ATP</name>
        <dbReference type="ChEBI" id="CHEBI:30616"/>
    </ligand>
</feature>
<evidence type="ECO:0000313" key="13">
    <source>
        <dbReference type="EMBL" id="SBT25727.1"/>
    </source>
</evidence>
<keyword evidence="6 10" id="KW-0346">Stress response</keyword>
<evidence type="ECO:0000256" key="6">
    <source>
        <dbReference type="ARBA" id="ARBA00023016"/>
    </source>
</evidence>
<feature type="binding site" evidence="11">
    <location>
        <position position="89"/>
    </location>
    <ligand>
        <name>ATP</name>
        <dbReference type="ChEBI" id="CHEBI:30616"/>
    </ligand>
</feature>
<evidence type="ECO:0000256" key="9">
    <source>
        <dbReference type="ARBA" id="ARBA00070675"/>
    </source>
</evidence>
<evidence type="ECO:0000256" key="5">
    <source>
        <dbReference type="ARBA" id="ARBA00022840"/>
    </source>
</evidence>
<dbReference type="InterPro" id="IPR036890">
    <property type="entry name" value="HATPase_C_sf"/>
</dbReference>
<dbReference type="Gene3D" id="3.30.230.80">
    <property type="match status" value="1"/>
</dbReference>
<dbReference type="PRINTS" id="PR00775">
    <property type="entry name" value="HEATSHOCK90"/>
</dbReference>
<dbReference type="Gene3D" id="3.30.565.10">
    <property type="entry name" value="Histidine kinase-like ATPase, C-terminal domain"/>
    <property type="match status" value="1"/>
</dbReference>
<evidence type="ECO:0000259" key="12">
    <source>
        <dbReference type="SMART" id="SM00387"/>
    </source>
</evidence>
<comment type="subcellular location">
    <subcellularLocation>
        <location evidence="1 10">Cytoplasm</location>
    </subcellularLocation>
</comment>
<comment type="function">
    <text evidence="8 10">Molecular chaperone. Has ATPase activity.</text>
</comment>
<dbReference type="GO" id="GO:0005524">
    <property type="term" value="F:ATP binding"/>
    <property type="evidence" value="ECO:0007669"/>
    <property type="project" value="UniProtKB-UniRule"/>
</dbReference>
<evidence type="ECO:0000256" key="11">
    <source>
        <dbReference type="PIRSR" id="PIRSR002583-1"/>
    </source>
</evidence>
<dbReference type="CDD" id="cd16927">
    <property type="entry name" value="HATPase_Hsp90-like"/>
    <property type="match status" value="1"/>
</dbReference>
<dbReference type="Gene3D" id="3.40.50.11260">
    <property type="match status" value="1"/>
</dbReference>
<dbReference type="NCBIfam" id="NF003555">
    <property type="entry name" value="PRK05218.1"/>
    <property type="match status" value="1"/>
</dbReference>
<evidence type="ECO:0000313" key="14">
    <source>
        <dbReference type="EMBL" id="SOE52089.1"/>
    </source>
</evidence>
<evidence type="ECO:0000256" key="10">
    <source>
        <dbReference type="HAMAP-Rule" id="MF_00505"/>
    </source>
</evidence>
<sequence length="638" mass="71772">MTEQASSATAAPAETLGFQAEVKQLLHLMIHSLYSNKEIFLRELVSNASDACDKLRFESIDNPALLEGDSELRIRIDFDKDARTITLSDNGIGLSRDEAVANLGTIARSGTKEFFSRLTGDKQKDAQLIGQFGVGFYSSFIVADKVTVVSRRAGLPADQAVRWESDGQGEFSVAQVEKADRGTEVTLHLRADEDDFLDGWRLRSVLRRYSDHISLPIQMRKEDYDAEKSEQVRTDEWESVNQANALWTRSKSDVTDEQYREFYKHVSHDFQDPAAWTHNRVEGRSEYTQLLYIPKQAPFDMWDRDARRGVKLYVKRVFIMDDAEQLLPSYLRFVRGVIDSADLPLNVSREILQESRDVRAIREGSAKRILSLLEDLAENRQDDYAAFWAEFGQVLKEGTGEDPANQERIAKLLRFASTSTEGGAQTVSLADYVSRMKEGQDKIYYVTADSVAAASASPHLEIFRKKGLEVLLLTDRVDEWMLSHLREFDGKPLSSVAKGGLDLESLADDEEKKRQTEVAEQFKPLVERLQTALADKVKEVRVTLRLVDSPACVVVGEHELSPHLLRMLKNAGQEAPEVKPVLEINPDHALVARIRDAQDAEFGDWANLLLDQALLADGAQLADPSAFVKRVNALLLAR</sequence>
<feature type="binding site" evidence="11">
    <location>
        <position position="43"/>
    </location>
    <ligand>
        <name>ATP</name>
        <dbReference type="ChEBI" id="CHEBI:30616"/>
    </ligand>
</feature>
<dbReference type="PANTHER" id="PTHR11528">
    <property type="entry name" value="HEAT SHOCK PROTEIN 90 FAMILY MEMBER"/>
    <property type="match status" value="1"/>
</dbReference>
<dbReference type="InterPro" id="IPR037196">
    <property type="entry name" value="HSP90_C"/>
</dbReference>
<feature type="binding site" evidence="11">
    <location>
        <position position="102"/>
    </location>
    <ligand>
        <name>ATP</name>
        <dbReference type="ChEBI" id="CHEBI:30616"/>
    </ligand>
</feature>
<dbReference type="Pfam" id="PF00183">
    <property type="entry name" value="HSP90"/>
    <property type="match status" value="1"/>
</dbReference>
<dbReference type="EMBL" id="FLRC01000022">
    <property type="protein sequence ID" value="SBT25727.1"/>
    <property type="molecule type" value="Genomic_DNA"/>
</dbReference>
<keyword evidence="7 10" id="KW-0143">Chaperone</keyword>
<feature type="region of interest" description="A; substrate-binding" evidence="10">
    <location>
        <begin position="1"/>
        <end position="349"/>
    </location>
</feature>
<dbReference type="Proteomes" id="UP000078558">
    <property type="component" value="Chromosome I"/>
</dbReference>
<keyword evidence="3 10" id="KW-0963">Cytoplasm</keyword>